<dbReference type="InterPro" id="IPR036515">
    <property type="entry name" value="Transposase_17_sf"/>
</dbReference>
<evidence type="ECO:0000313" key="3">
    <source>
        <dbReference type="Proteomes" id="UP000177418"/>
    </source>
</evidence>
<sequence length="221" mass="26447">MPYRKQFFVNNYFYHIYNRCEESKRLYFNIDDLNRFCSLFKYYRFQQIMSFSKFINLNKDAQKNYLSKTKDRIVTIIAYCLMPNHFHLLLKQNITDGIRSAVSNIQLGYAKYLNKKYSKKGPVFMTRYQAVLITSEEQLIHTSRYIHLNPVSSGIIKIEDLVGYPYTSLPYFLSRTTQDDNVISKREILAYFKSPDAYHKFIYDQADYQKKLQLIKSKIIT</sequence>
<evidence type="ECO:0000313" key="2">
    <source>
        <dbReference type="EMBL" id="OGK55520.1"/>
    </source>
</evidence>
<dbReference type="PANTHER" id="PTHR34322:SF2">
    <property type="entry name" value="TRANSPOSASE IS200-LIKE DOMAIN-CONTAINING PROTEIN"/>
    <property type="match status" value="1"/>
</dbReference>
<feature type="domain" description="Transposase IS200-like" evidence="1">
    <location>
        <begin position="9"/>
        <end position="149"/>
    </location>
</feature>
<reference evidence="2 3" key="1">
    <citation type="journal article" date="2016" name="Nat. Commun.">
        <title>Thousands of microbial genomes shed light on interconnected biogeochemical processes in an aquifer system.</title>
        <authorList>
            <person name="Anantharaman K."/>
            <person name="Brown C.T."/>
            <person name="Hug L.A."/>
            <person name="Sharon I."/>
            <person name="Castelle C.J."/>
            <person name="Probst A.J."/>
            <person name="Thomas B.C."/>
            <person name="Singh A."/>
            <person name="Wilkins M.J."/>
            <person name="Karaoz U."/>
            <person name="Brodie E.L."/>
            <person name="Williams K.H."/>
            <person name="Hubbard S.S."/>
            <person name="Banfield J.F."/>
        </authorList>
    </citation>
    <scope>NUCLEOTIDE SEQUENCE [LARGE SCALE GENOMIC DNA]</scope>
</reference>
<dbReference type="Proteomes" id="UP000177418">
    <property type="component" value="Unassembled WGS sequence"/>
</dbReference>
<dbReference type="EMBL" id="MGAV01000002">
    <property type="protein sequence ID" value="OGK55520.1"/>
    <property type="molecule type" value="Genomic_DNA"/>
</dbReference>
<dbReference type="PANTHER" id="PTHR34322">
    <property type="entry name" value="TRANSPOSASE, Y1_TNP DOMAIN-CONTAINING"/>
    <property type="match status" value="1"/>
</dbReference>
<name>A0A1F7JIU7_9BACT</name>
<proteinExistence type="predicted"/>
<dbReference type="GO" id="GO:0004803">
    <property type="term" value="F:transposase activity"/>
    <property type="evidence" value="ECO:0007669"/>
    <property type="project" value="InterPro"/>
</dbReference>
<dbReference type="SMART" id="SM01321">
    <property type="entry name" value="Y1_Tnp"/>
    <property type="match status" value="1"/>
</dbReference>
<gene>
    <name evidence="2" type="ORF">A3H78_05135</name>
</gene>
<dbReference type="SUPFAM" id="SSF143422">
    <property type="entry name" value="Transposase IS200-like"/>
    <property type="match status" value="1"/>
</dbReference>
<dbReference type="InterPro" id="IPR002686">
    <property type="entry name" value="Transposase_17"/>
</dbReference>
<comment type="caution">
    <text evidence="2">The sequence shown here is derived from an EMBL/GenBank/DDBJ whole genome shotgun (WGS) entry which is preliminary data.</text>
</comment>
<dbReference type="Gene3D" id="3.30.70.1290">
    <property type="entry name" value="Transposase IS200-like"/>
    <property type="match status" value="1"/>
</dbReference>
<organism evidence="2 3">
    <name type="scientific">Candidatus Roizmanbacteria bacterium RIFCSPLOWO2_02_FULL_36_11</name>
    <dbReference type="NCBI Taxonomy" id="1802071"/>
    <lineage>
        <taxon>Bacteria</taxon>
        <taxon>Candidatus Roizmaniibacteriota</taxon>
    </lineage>
</organism>
<dbReference type="GO" id="GO:0006313">
    <property type="term" value="P:DNA transposition"/>
    <property type="evidence" value="ECO:0007669"/>
    <property type="project" value="InterPro"/>
</dbReference>
<evidence type="ECO:0000259" key="1">
    <source>
        <dbReference type="SMART" id="SM01321"/>
    </source>
</evidence>
<dbReference type="Pfam" id="PF01797">
    <property type="entry name" value="Y1_Tnp"/>
    <property type="match status" value="1"/>
</dbReference>
<accession>A0A1F7JIU7</accession>
<dbReference type="GO" id="GO:0003677">
    <property type="term" value="F:DNA binding"/>
    <property type="evidence" value="ECO:0007669"/>
    <property type="project" value="InterPro"/>
</dbReference>
<dbReference type="AlphaFoldDB" id="A0A1F7JIU7"/>
<protein>
    <recommendedName>
        <fullName evidence="1">Transposase IS200-like domain-containing protein</fullName>
    </recommendedName>
</protein>